<dbReference type="AlphaFoldDB" id="A0A9Q1KQI5"/>
<feature type="repeat" description="PPR" evidence="2">
    <location>
        <begin position="231"/>
        <end position="265"/>
    </location>
</feature>
<dbReference type="GO" id="GO:0009451">
    <property type="term" value="P:RNA modification"/>
    <property type="evidence" value="ECO:0007669"/>
    <property type="project" value="InterPro"/>
</dbReference>
<dbReference type="InterPro" id="IPR046960">
    <property type="entry name" value="PPR_At4g14850-like_plant"/>
</dbReference>
<dbReference type="PROSITE" id="PS51375">
    <property type="entry name" value="PPR"/>
    <property type="match status" value="2"/>
</dbReference>
<dbReference type="InterPro" id="IPR046848">
    <property type="entry name" value="E_motif"/>
</dbReference>
<keyword evidence="4" id="KW-1185">Reference proteome</keyword>
<keyword evidence="1" id="KW-0677">Repeat</keyword>
<dbReference type="InterPro" id="IPR002885">
    <property type="entry name" value="PPR_rpt"/>
</dbReference>
<feature type="repeat" description="PPR" evidence="2">
    <location>
        <begin position="79"/>
        <end position="113"/>
    </location>
</feature>
<evidence type="ECO:0000313" key="3">
    <source>
        <dbReference type="EMBL" id="KAJ8447829.1"/>
    </source>
</evidence>
<dbReference type="FunFam" id="1.25.40.10:FF:000184">
    <property type="entry name" value="Pentatricopeptide repeat-containing protein, chloroplastic"/>
    <property type="match status" value="1"/>
</dbReference>
<gene>
    <name evidence="3" type="ORF">Cgig2_015192</name>
</gene>
<dbReference type="Proteomes" id="UP001153076">
    <property type="component" value="Unassembled WGS sequence"/>
</dbReference>
<dbReference type="Pfam" id="PF13041">
    <property type="entry name" value="PPR_2"/>
    <property type="match status" value="2"/>
</dbReference>
<dbReference type="GO" id="GO:0003723">
    <property type="term" value="F:RNA binding"/>
    <property type="evidence" value="ECO:0007669"/>
    <property type="project" value="InterPro"/>
</dbReference>
<dbReference type="PANTHER" id="PTHR47926">
    <property type="entry name" value="PENTATRICOPEPTIDE REPEAT-CONTAINING PROTEIN"/>
    <property type="match status" value="1"/>
</dbReference>
<dbReference type="NCBIfam" id="TIGR00756">
    <property type="entry name" value="PPR"/>
    <property type="match status" value="3"/>
</dbReference>
<proteinExistence type="predicted"/>
<reference evidence="3" key="1">
    <citation type="submission" date="2022-04" db="EMBL/GenBank/DDBJ databases">
        <title>Carnegiea gigantea Genome sequencing and assembly v2.</title>
        <authorList>
            <person name="Copetti D."/>
            <person name="Sanderson M.J."/>
            <person name="Burquez A."/>
            <person name="Wojciechowski M.F."/>
        </authorList>
    </citation>
    <scope>NUCLEOTIDE SEQUENCE</scope>
    <source>
        <strain evidence="3">SGP5-SGP5p</strain>
        <tissue evidence="3">Aerial part</tissue>
    </source>
</reference>
<dbReference type="Pfam" id="PF20431">
    <property type="entry name" value="E_motif"/>
    <property type="match status" value="1"/>
</dbReference>
<sequence>MSIPRRLTAVKFKYPNPGMMSLLQSCNSTPILKQMHSHLITTGQIQDNFLATKLAESFAVAARNVNYAGRIFDQIGSPDSYSWTTMIRGYCEAKNPEKAVHFYAQMRLKGVEENRFTFLFVLKACAMKPRLVEGKMVHGKVLKCGVPAKALELFKEMLLAGISPDSMTITSALSSCAQIGALDMGKWIHAYINQHKIPTDVHLGTALVDMYAKCGDIGTAVHVFCDMTSRNICTWNAILSGLSFHGHGFSALELFKEMDSVGLAPNDVTFVAVLSACSHVGAIDDGRRQFNRMEREFNIVPKIEHYGCMVDILGRGGLMDEAKELIKSMPMQPNIVILGSFLNACKIHGCLEIDSDVVSDLRNLVSEDGGAYVLLSNIFAAKSDWGSVGTVRKLIHEIVPDKKTPGCSSIELNEVVHEFFVEDRSHPKWREINDVIMGLKSLSETEDYA</sequence>
<accession>A0A9Q1KQI5</accession>
<evidence type="ECO:0000256" key="1">
    <source>
        <dbReference type="ARBA" id="ARBA00022737"/>
    </source>
</evidence>
<dbReference type="PROSITE" id="PS51257">
    <property type="entry name" value="PROKAR_LIPOPROTEIN"/>
    <property type="match status" value="1"/>
</dbReference>
<dbReference type="Gene3D" id="1.25.40.10">
    <property type="entry name" value="Tetratricopeptide repeat domain"/>
    <property type="match status" value="2"/>
</dbReference>
<comment type="caution">
    <text evidence="3">The sequence shown here is derived from an EMBL/GenBank/DDBJ whole genome shotgun (WGS) entry which is preliminary data.</text>
</comment>
<dbReference type="PANTHER" id="PTHR47926:SF391">
    <property type="entry name" value="TETRATRICOPEPTIDE-LIKE HELICAL DOMAIN SUPERFAMILY"/>
    <property type="match status" value="1"/>
</dbReference>
<evidence type="ECO:0000313" key="4">
    <source>
        <dbReference type="Proteomes" id="UP001153076"/>
    </source>
</evidence>
<dbReference type="OrthoDB" id="330671at2759"/>
<organism evidence="3 4">
    <name type="scientific">Carnegiea gigantea</name>
    <dbReference type="NCBI Taxonomy" id="171969"/>
    <lineage>
        <taxon>Eukaryota</taxon>
        <taxon>Viridiplantae</taxon>
        <taxon>Streptophyta</taxon>
        <taxon>Embryophyta</taxon>
        <taxon>Tracheophyta</taxon>
        <taxon>Spermatophyta</taxon>
        <taxon>Magnoliopsida</taxon>
        <taxon>eudicotyledons</taxon>
        <taxon>Gunneridae</taxon>
        <taxon>Pentapetalae</taxon>
        <taxon>Caryophyllales</taxon>
        <taxon>Cactineae</taxon>
        <taxon>Cactaceae</taxon>
        <taxon>Cactoideae</taxon>
        <taxon>Echinocereeae</taxon>
        <taxon>Carnegiea</taxon>
    </lineage>
</organism>
<evidence type="ECO:0000256" key="2">
    <source>
        <dbReference type="PROSITE-ProRule" id="PRU00708"/>
    </source>
</evidence>
<protein>
    <recommendedName>
        <fullName evidence="5">Pentatricopeptide repeat-containing protein</fullName>
    </recommendedName>
</protein>
<name>A0A9Q1KQI5_9CARY</name>
<evidence type="ECO:0008006" key="5">
    <source>
        <dbReference type="Google" id="ProtNLM"/>
    </source>
</evidence>
<dbReference type="Pfam" id="PF01535">
    <property type="entry name" value="PPR"/>
    <property type="match status" value="2"/>
</dbReference>
<dbReference type="EMBL" id="JAKOGI010000035">
    <property type="protein sequence ID" value="KAJ8447829.1"/>
    <property type="molecule type" value="Genomic_DNA"/>
</dbReference>
<dbReference type="InterPro" id="IPR011990">
    <property type="entry name" value="TPR-like_helical_dom_sf"/>
</dbReference>